<dbReference type="SMART" id="SM00473">
    <property type="entry name" value="PAN_AP"/>
    <property type="match status" value="2"/>
</dbReference>
<feature type="disulfide bond" evidence="4">
    <location>
        <begin position="729"/>
        <end position="806"/>
    </location>
</feature>
<gene>
    <name evidence="8" type="ORF">WISP_92694</name>
</gene>
<feature type="disulfide bond" evidence="4">
    <location>
        <begin position="943"/>
        <end position="966"/>
    </location>
</feature>
<dbReference type="PROSITE" id="PS00021">
    <property type="entry name" value="KRINGLE_1"/>
    <property type="match status" value="7"/>
</dbReference>
<dbReference type="InterPro" id="IPR043504">
    <property type="entry name" value="Peptidase_S1_PA_chymotrypsin"/>
</dbReference>
<feature type="disulfide bond" evidence="4">
    <location>
        <begin position="300"/>
        <end position="323"/>
    </location>
</feature>
<protein>
    <recommendedName>
        <fullName evidence="10">PLMN protein</fullName>
    </recommendedName>
</protein>
<evidence type="ECO:0008006" key="10">
    <source>
        <dbReference type="Google" id="ProtNLM"/>
    </source>
</evidence>
<dbReference type="InterPro" id="IPR009003">
    <property type="entry name" value="Peptidase_S1_PA"/>
</dbReference>
<evidence type="ECO:0000259" key="7">
    <source>
        <dbReference type="PROSITE" id="PS50948"/>
    </source>
</evidence>
<reference evidence="8" key="1">
    <citation type="submission" date="2019-10" db="EMBL/GenBank/DDBJ databases">
        <authorList>
            <person name="Soares A.E.R."/>
            <person name="Aleixo A."/>
            <person name="Schneider P."/>
            <person name="Miyaki C.Y."/>
            <person name="Schneider M.P."/>
            <person name="Mello C."/>
            <person name="Vasconcelos A.T.R."/>
        </authorList>
    </citation>
    <scope>NUCLEOTIDE SEQUENCE</scope>
    <source>
        <tissue evidence="8">Muscle</tissue>
    </source>
</reference>
<feature type="domain" description="Kringle" evidence="5">
    <location>
        <begin position="728"/>
        <end position="806"/>
    </location>
</feature>
<dbReference type="SMART" id="SM00020">
    <property type="entry name" value="Tryp_SPc"/>
    <property type="match status" value="2"/>
</dbReference>
<dbReference type="InterPro" id="IPR033116">
    <property type="entry name" value="TRYPSIN_SER"/>
</dbReference>
<feature type="disulfide bond" evidence="4">
    <location>
        <begin position="778"/>
        <end position="801"/>
    </location>
</feature>
<name>A0ABQ9D1B3_9PASS</name>
<feature type="domain" description="Kringle" evidence="5">
    <location>
        <begin position="112"/>
        <end position="146"/>
    </location>
</feature>
<dbReference type="PANTHER" id="PTHR24261">
    <property type="entry name" value="PLASMINOGEN-RELATED"/>
    <property type="match status" value="1"/>
</dbReference>
<evidence type="ECO:0000256" key="2">
    <source>
        <dbReference type="ARBA" id="ARBA00022737"/>
    </source>
</evidence>
<dbReference type="InterPro" id="IPR003609">
    <property type="entry name" value="Pan_app"/>
</dbReference>
<dbReference type="Pfam" id="PF00051">
    <property type="entry name" value="Kringle"/>
    <property type="match status" value="7"/>
</dbReference>
<keyword evidence="3 4" id="KW-1015">Disulfide bond</keyword>
<dbReference type="Gene3D" id="3.50.4.10">
    <property type="entry name" value="Hepatocyte Growth Factor"/>
    <property type="match status" value="1"/>
</dbReference>
<dbReference type="PROSITE" id="PS50240">
    <property type="entry name" value="TRYPSIN_DOM"/>
    <property type="match status" value="1"/>
</dbReference>
<evidence type="ECO:0000256" key="1">
    <source>
        <dbReference type="ARBA" id="ARBA00022572"/>
    </source>
</evidence>
<dbReference type="Gene3D" id="2.40.20.10">
    <property type="entry name" value="Plasminogen Kringle 4"/>
    <property type="match status" value="6"/>
</dbReference>
<dbReference type="Pfam" id="PF00089">
    <property type="entry name" value="Trypsin"/>
    <property type="match status" value="2"/>
</dbReference>
<feature type="disulfide bond" evidence="4">
    <location>
        <begin position="750"/>
        <end position="789"/>
    </location>
</feature>
<dbReference type="CDD" id="cd01099">
    <property type="entry name" value="PAN_AP_HGF"/>
    <property type="match status" value="1"/>
</dbReference>
<dbReference type="PROSITE" id="PS50948">
    <property type="entry name" value="PAN"/>
    <property type="match status" value="2"/>
</dbReference>
<dbReference type="PROSITE" id="PS00135">
    <property type="entry name" value="TRYPSIN_SER"/>
    <property type="match status" value="1"/>
</dbReference>
<feature type="domain" description="Kringle" evidence="5">
    <location>
        <begin position="160"/>
        <end position="238"/>
    </location>
</feature>
<keyword evidence="1 4" id="KW-0420">Kringle</keyword>
<feature type="disulfide bond" evidence="4">
    <location>
        <begin position="844"/>
        <end position="867"/>
    </location>
</feature>
<evidence type="ECO:0000256" key="3">
    <source>
        <dbReference type="ARBA" id="ARBA00023157"/>
    </source>
</evidence>
<accession>A0ABQ9D1B3</accession>
<feature type="disulfide bond" evidence="4">
    <location>
        <begin position="272"/>
        <end position="311"/>
    </location>
</feature>
<dbReference type="EMBL" id="WHWB01034161">
    <property type="protein sequence ID" value="KAJ7413167.1"/>
    <property type="molecule type" value="Genomic_DNA"/>
</dbReference>
<dbReference type="InterPro" id="IPR000001">
    <property type="entry name" value="Kringle"/>
</dbReference>
<organism evidence="8 9">
    <name type="scientific">Willisornis vidua</name>
    <name type="common">Xingu scale-backed antbird</name>
    <dbReference type="NCBI Taxonomy" id="1566151"/>
    <lineage>
        <taxon>Eukaryota</taxon>
        <taxon>Metazoa</taxon>
        <taxon>Chordata</taxon>
        <taxon>Craniata</taxon>
        <taxon>Vertebrata</taxon>
        <taxon>Euteleostomi</taxon>
        <taxon>Archelosauria</taxon>
        <taxon>Archosauria</taxon>
        <taxon>Dinosauria</taxon>
        <taxon>Saurischia</taxon>
        <taxon>Theropoda</taxon>
        <taxon>Coelurosauria</taxon>
        <taxon>Aves</taxon>
        <taxon>Neognathae</taxon>
        <taxon>Neoaves</taxon>
        <taxon>Telluraves</taxon>
        <taxon>Australaves</taxon>
        <taxon>Passeriformes</taxon>
        <taxon>Thamnophilidae</taxon>
        <taxon>Willisornis</taxon>
    </lineage>
</organism>
<proteinExistence type="predicted"/>
<dbReference type="InterPro" id="IPR013806">
    <property type="entry name" value="Kringle-like"/>
</dbReference>
<dbReference type="InterPro" id="IPR050759">
    <property type="entry name" value="Serine_protease_kringle"/>
</dbReference>
<feature type="domain" description="Apple" evidence="7">
    <location>
        <begin position="565"/>
        <end position="647"/>
    </location>
</feature>
<comment type="caution">
    <text evidence="8">The sequence shown here is derived from an EMBL/GenBank/DDBJ whole genome shotgun (WGS) entry which is preliminary data.</text>
</comment>
<feature type="disulfide bond" evidence="4">
    <location>
        <begin position="915"/>
        <end position="954"/>
    </location>
</feature>
<feature type="disulfide bond" evidence="4">
    <location>
        <begin position="210"/>
        <end position="233"/>
    </location>
</feature>
<feature type="disulfide bond" evidence="4">
    <location>
        <begin position="251"/>
        <end position="328"/>
    </location>
</feature>
<dbReference type="SUPFAM" id="SSF57440">
    <property type="entry name" value="Kringle-like"/>
    <property type="match status" value="7"/>
</dbReference>
<evidence type="ECO:0000313" key="8">
    <source>
        <dbReference type="EMBL" id="KAJ7413167.1"/>
    </source>
</evidence>
<keyword evidence="2" id="KW-0677">Repeat</keyword>
<feature type="domain" description="Kringle" evidence="5">
    <location>
        <begin position="893"/>
        <end position="971"/>
    </location>
</feature>
<feature type="domain" description="Peptidase S1" evidence="6">
    <location>
        <begin position="309"/>
        <end position="1166"/>
    </location>
</feature>
<dbReference type="InterPro" id="IPR001254">
    <property type="entry name" value="Trypsin_dom"/>
</dbReference>
<keyword evidence="9" id="KW-1185">Reference proteome</keyword>
<dbReference type="CDD" id="cd00108">
    <property type="entry name" value="KR"/>
    <property type="match status" value="6"/>
</dbReference>
<evidence type="ECO:0000259" key="5">
    <source>
        <dbReference type="PROSITE" id="PS50070"/>
    </source>
</evidence>
<evidence type="ECO:0000259" key="6">
    <source>
        <dbReference type="PROSITE" id="PS50240"/>
    </source>
</evidence>
<feature type="disulfide bond" evidence="4">
    <location>
        <begin position="161"/>
        <end position="238"/>
    </location>
</feature>
<feature type="domain" description="Kringle" evidence="5">
    <location>
        <begin position="646"/>
        <end position="725"/>
    </location>
</feature>
<dbReference type="Gene3D" id="2.40.10.10">
    <property type="entry name" value="Trypsin-like serine proteases"/>
    <property type="match status" value="2"/>
</dbReference>
<dbReference type="InterPro" id="IPR038178">
    <property type="entry name" value="Kringle_sf"/>
</dbReference>
<feature type="domain" description="Kringle" evidence="5">
    <location>
        <begin position="250"/>
        <end position="328"/>
    </location>
</feature>
<dbReference type="InterPro" id="IPR018056">
    <property type="entry name" value="Kringle_CS"/>
</dbReference>
<dbReference type="SUPFAM" id="SSF50494">
    <property type="entry name" value="Trypsin-like serine proteases"/>
    <property type="match status" value="2"/>
</dbReference>
<feature type="disulfide bond" evidence="4">
    <location>
        <begin position="182"/>
        <end position="221"/>
    </location>
</feature>
<sequence length="1168" mass="132798">MPLVLGLQSHVYESLRQESSCWVGARTPFVKGDILDDYRRTDGVWILTRNKRSYQTDNEKECAEKCEAERSFNCRAFLFTRKKLQCLTLAENAKMTVMFASVDAVLYEKRRLEENYCRNPDGDERGPWCYTTDPAIRYDYCNIPDCEEQVTQTGEGPTVECMQCNGEDYHGEVSRTESGLECQCWDAQEPHMHGFTTKHYPEKDLKMNYCRNPDGELRPWCFTTSPTKRWEYCKIPRCNMGPAVSGPGSQCLSGKGEDYRGRIAITESGNACQRWNTQFPHKHGWIPDKYPCKDLRENYCRNPDNDNSPWCFTTDPSTLWEYCNLKRCDDHTQEPTPNDPPARMAQDVGMTTPITSASSEHDCGKVPMRNERVCEKYSMCKASPGAWPWHISLRTRSTEPSAYRVFLGTQNLNAEEPSLQIQSVQKVLKEPSGADIALLKLNSPVTITDRVKPVCLPPTSLMVERNAVCFLATWGKTRGTNADNRLKDVEFPVLENEVCNRPEFMNGSVKNHEFCGGFTFGNIDNCECKKLYPKPGRTPSLASAPLSIAALGIRNQQPNPAATLVQGSVLDHYVRTEGAWLLNPMKQIYKTNSEEECAEQCENENKFACRAFLFTSKDQQCLTLSENTKTAMIFRRTNAVLYEKRKCKEGKGVDYRGTEAKTQKGVRCQKWADNHPHKPNYTPEKYPNAGLEENYCRNPDNDEKGPWCYTTDPDTRFDYCNIPECEVECMHCSGENYHGVVATTVSGLECQRWDSQKPHSHGYLPENFPEKDLRMNYCRNPDGEPRPWCFTTSSTKRWDYCDIPRCRADANALLAARVLVKKIKWEKEKLRKVSCFRGLDENYCRNPDGEKMPWCYTTNRTARWEYCNIPSCDRTETENPAVDVPEQAQVTEECYHGNGVTYRGTASFTVTGKKCQAWSSMSPHRHNKTSDNFPNADLRQNYCRNPDADSRPWCYTTDPRVRWEYCNLKRCDDQGPPLPKPPQTTLEPNSAPAQYECGKSKIRPKLCAQRIVAGCISHPHSWPWQISLRTSPADINDHVIPVCLPKENAVLGGREECYVTGWGDTRGTAGSGLLKETGFPVIENKICNRPEFLNGRVKKNELCAGNIHGGTDTCQGDSGGPLVCLDQDKFVQHGVTSWGLGCAQPMKPGVYVRVSNYIPWIESIMENN</sequence>
<dbReference type="SUPFAM" id="SSF57414">
    <property type="entry name" value="Hairpin loop containing domain-like"/>
    <property type="match status" value="2"/>
</dbReference>
<feature type="domain" description="Kringle" evidence="5">
    <location>
        <begin position="838"/>
        <end position="872"/>
    </location>
</feature>
<dbReference type="CDD" id="cd00190">
    <property type="entry name" value="Tryp_SPc"/>
    <property type="match status" value="1"/>
</dbReference>
<evidence type="ECO:0000256" key="4">
    <source>
        <dbReference type="PROSITE-ProRule" id="PRU00121"/>
    </source>
</evidence>
<feature type="domain" description="Apple" evidence="7">
    <location>
        <begin position="21"/>
        <end position="111"/>
    </location>
</feature>
<dbReference type="PROSITE" id="PS50070">
    <property type="entry name" value="KRINGLE_2"/>
    <property type="match status" value="7"/>
</dbReference>
<dbReference type="PRINTS" id="PR00018">
    <property type="entry name" value="KRINGLE"/>
</dbReference>
<dbReference type="SMART" id="SM00130">
    <property type="entry name" value="KR"/>
    <property type="match status" value="7"/>
</dbReference>
<comment type="caution">
    <text evidence="4">Lacks conserved residue(s) required for the propagation of feature annotation.</text>
</comment>
<dbReference type="Proteomes" id="UP001145742">
    <property type="component" value="Unassembled WGS sequence"/>
</dbReference>
<dbReference type="PANTHER" id="PTHR24261:SF13">
    <property type="entry name" value="PLASMINOGEN"/>
    <property type="match status" value="1"/>
</dbReference>
<feature type="disulfide bond" evidence="4">
    <location>
        <begin position="894"/>
        <end position="971"/>
    </location>
</feature>
<evidence type="ECO:0000313" key="9">
    <source>
        <dbReference type="Proteomes" id="UP001145742"/>
    </source>
</evidence>